<feature type="domain" description="DnaB/C C-terminal" evidence="4">
    <location>
        <begin position="324"/>
        <end position="394"/>
    </location>
</feature>
<keyword evidence="3" id="KW-0472">Membrane</keyword>
<feature type="transmembrane region" description="Helical" evidence="3">
    <location>
        <begin position="32"/>
        <end position="53"/>
    </location>
</feature>
<protein>
    <submittedName>
        <fullName evidence="7">DnaB protein</fullName>
    </submittedName>
</protein>
<evidence type="ECO:0000256" key="2">
    <source>
        <dbReference type="SAM" id="MobiDB-lite"/>
    </source>
</evidence>
<evidence type="ECO:0000259" key="4">
    <source>
        <dbReference type="Pfam" id="PF07261"/>
    </source>
</evidence>
<name>A0A0R2FZ50_9LACO</name>
<comment type="similarity">
    <text evidence="1">Belongs to the DnaB/DnaD family.</text>
</comment>
<evidence type="ECO:0000313" key="7">
    <source>
        <dbReference type="EMBL" id="KRN33731.1"/>
    </source>
</evidence>
<feature type="domain" description="Replicative helicase loading/DNA remodeling protein DnaB N-terminal winged helix" evidence="5">
    <location>
        <begin position="9"/>
        <end position="267"/>
    </location>
</feature>
<organism evidence="7 8">
    <name type="scientific">Lactobacillus selangorensis</name>
    <dbReference type="NCBI Taxonomy" id="81857"/>
    <lineage>
        <taxon>Bacteria</taxon>
        <taxon>Bacillati</taxon>
        <taxon>Bacillota</taxon>
        <taxon>Bacilli</taxon>
        <taxon>Lactobacillales</taxon>
        <taxon>Lactobacillaceae</taxon>
        <taxon>Lactobacillus</taxon>
    </lineage>
</organism>
<evidence type="ECO:0000256" key="3">
    <source>
        <dbReference type="SAM" id="Phobius"/>
    </source>
</evidence>
<dbReference type="RefSeq" id="WP_057768154.1">
    <property type="nucleotide sequence ID" value="NZ_JQAT01000001.1"/>
</dbReference>
<dbReference type="OrthoDB" id="2082007at2"/>
<feature type="region of interest" description="Disordered" evidence="2">
    <location>
        <begin position="402"/>
        <end position="464"/>
    </location>
</feature>
<dbReference type="Pfam" id="PF25888">
    <property type="entry name" value="WHD_DnaB"/>
    <property type="match status" value="1"/>
</dbReference>
<dbReference type="InterPro" id="IPR058660">
    <property type="entry name" value="WHD_DnaB"/>
</dbReference>
<dbReference type="STRING" id="81857.IV38_GL000628"/>
<evidence type="ECO:0000259" key="5">
    <source>
        <dbReference type="Pfam" id="PF25888"/>
    </source>
</evidence>
<dbReference type="InterPro" id="IPR006343">
    <property type="entry name" value="DnaB/C_C"/>
</dbReference>
<dbReference type="EMBL" id="JQAZ01000001">
    <property type="protein sequence ID" value="KRN33731.1"/>
    <property type="molecule type" value="Genomic_DNA"/>
</dbReference>
<accession>A0A0R2FZ50</accession>
<dbReference type="AlphaFoldDB" id="A0A0R2FZ50"/>
<reference evidence="8 9" key="1">
    <citation type="journal article" date="2015" name="Genome Announc.">
        <title>Expanding the biotechnology potential of lactobacilli through comparative genomics of 213 strains and associated genera.</title>
        <authorList>
            <person name="Sun Z."/>
            <person name="Harris H.M."/>
            <person name="McCann A."/>
            <person name="Guo C."/>
            <person name="Argimon S."/>
            <person name="Zhang W."/>
            <person name="Yang X."/>
            <person name="Jeffery I.B."/>
            <person name="Cooney J.C."/>
            <person name="Kagawa T.F."/>
            <person name="Liu W."/>
            <person name="Song Y."/>
            <person name="Salvetti E."/>
            <person name="Wrobel A."/>
            <person name="Rasinkangas P."/>
            <person name="Parkhill J."/>
            <person name="Rea M.C."/>
            <person name="O'Sullivan O."/>
            <person name="Ritari J."/>
            <person name="Douillard F.P."/>
            <person name="Paul Ross R."/>
            <person name="Yang R."/>
            <person name="Briner A.E."/>
            <person name="Felis G.E."/>
            <person name="de Vos W.M."/>
            <person name="Barrangou R."/>
            <person name="Klaenhammer T.R."/>
            <person name="Caufield P.W."/>
            <person name="Cui Y."/>
            <person name="Zhang H."/>
            <person name="O'Toole P.W."/>
        </authorList>
    </citation>
    <scope>NUCLEOTIDE SEQUENCE [LARGE SCALE GENOMIC DNA]</scope>
    <source>
        <strain evidence="6 9">ATCC BAA-66</strain>
        <strain evidence="7 8">DSM 13344</strain>
    </source>
</reference>
<keyword evidence="8" id="KW-1185">Reference proteome</keyword>
<evidence type="ECO:0000313" key="6">
    <source>
        <dbReference type="EMBL" id="KRN29740.1"/>
    </source>
</evidence>
<comment type="caution">
    <text evidence="7">The sequence shown here is derived from an EMBL/GenBank/DDBJ whole genome shotgun (WGS) entry which is preliminary data.</text>
</comment>
<evidence type="ECO:0000313" key="9">
    <source>
        <dbReference type="Proteomes" id="UP000051751"/>
    </source>
</evidence>
<feature type="compositionally biased region" description="Basic and acidic residues" evidence="2">
    <location>
        <begin position="433"/>
        <end position="464"/>
    </location>
</feature>
<feature type="compositionally biased region" description="Basic residues" evidence="2">
    <location>
        <begin position="402"/>
        <end position="414"/>
    </location>
</feature>
<keyword evidence="3" id="KW-1133">Transmembrane helix</keyword>
<gene>
    <name evidence="6" type="ORF">IV38_GL000628</name>
    <name evidence="7" type="ORF">IV40_GL000039</name>
</gene>
<sequence length="464" mass="53143">MNDAFAALSPHDGFLITKANYLSDFDQRVLTLLYQPLMGVTAYSLYLYLWSFVRKQAVMTDRVLHSQILSILDIDLPTFYENRLKLEGLGLLRTYQKDDEVGRLFVYELYAPLAPDAFFKDDLLRLALYQKVDQHQFEKLVKETQLHPVTKKDFKEVTKNFLDVFQIGKQAFTHTTSSAEQAAASMTTKPAQVPAYSQAQLQTFDWETLKQFVWSGGHISGSEIDQNQAALFNLHQFYNLSEIDLAHAIARTMNVADNTIDMPALERVVLQEHTEKTTSLKRPAQKKQALTSAQEKQLQQKGYSEREIQILKETADVVPLDYLQAVKEKKHGIVGKGEIYALRNLENRYIFSDQVIAILIVYLVNNYQTITQNLLDRVADSWIQAGVKTGVDALNQIRAFKQPKQKKQPKHYTRNGRPTRQEKLPDWAQDGYQKQETKQLSSDEQKELAASREAVKKMLEGGQS</sequence>
<evidence type="ECO:0000256" key="1">
    <source>
        <dbReference type="ARBA" id="ARBA00093462"/>
    </source>
</evidence>
<evidence type="ECO:0000313" key="8">
    <source>
        <dbReference type="Proteomes" id="UP000051645"/>
    </source>
</evidence>
<keyword evidence="3" id="KW-0812">Transmembrane</keyword>
<dbReference type="Proteomes" id="UP000051751">
    <property type="component" value="Unassembled WGS sequence"/>
</dbReference>
<dbReference type="EMBL" id="JQAT01000001">
    <property type="protein sequence ID" value="KRN29740.1"/>
    <property type="molecule type" value="Genomic_DNA"/>
</dbReference>
<proteinExistence type="inferred from homology"/>
<dbReference type="Pfam" id="PF07261">
    <property type="entry name" value="DnaB_2"/>
    <property type="match status" value="1"/>
</dbReference>
<dbReference type="Proteomes" id="UP000051645">
    <property type="component" value="Unassembled WGS sequence"/>
</dbReference>
<dbReference type="PATRIC" id="fig|81857.3.peg.635"/>